<organism evidence="6">
    <name type="scientific">Eggerthella guodeyinii</name>
    <dbReference type="NCBI Taxonomy" id="2690837"/>
    <lineage>
        <taxon>Bacteria</taxon>
        <taxon>Bacillati</taxon>
        <taxon>Actinomycetota</taxon>
        <taxon>Coriobacteriia</taxon>
        <taxon>Eggerthellales</taxon>
        <taxon>Eggerthellaceae</taxon>
        <taxon>Eggerthella</taxon>
    </lineage>
</organism>
<accession>A0A6L7ITZ0</accession>
<dbReference type="PANTHER" id="PTHR43400:SF7">
    <property type="entry name" value="FAD-DEPENDENT OXIDOREDUCTASE 2 FAD BINDING DOMAIN-CONTAINING PROTEIN"/>
    <property type="match status" value="1"/>
</dbReference>
<dbReference type="AlphaFoldDB" id="A0A6L7ITZ0"/>
<evidence type="ECO:0000313" key="7">
    <source>
        <dbReference type="Proteomes" id="UP000478463"/>
    </source>
</evidence>
<dbReference type="GO" id="GO:0033765">
    <property type="term" value="F:steroid dehydrogenase activity, acting on the CH-CH group of donors"/>
    <property type="evidence" value="ECO:0007669"/>
    <property type="project" value="UniProtKB-ARBA"/>
</dbReference>
<dbReference type="InterPro" id="IPR027477">
    <property type="entry name" value="Succ_DH/fumarate_Rdtase_cat_sf"/>
</dbReference>
<evidence type="ECO:0000313" key="6">
    <source>
        <dbReference type="EMBL" id="QOS67500.1"/>
    </source>
</evidence>
<sequence length="553" mass="59064">MHEHTNGISRRDLFKFGGLAAAGVVGAGALASCAPQGSGTAGSASAAGTTDEATTAAGHLRTGMPSFLAAPEAVADGDIKETKDFDVVVIGAGASGVPAALSAFEAGAKVALLQKESQAIAQGNSGSGIDLATSDPADIANLVSQLIADSQHRPNRELVELWAQNSGEAVKWVIEKSLEGGAQVIDQGNQQHMPLINKHGYQINFITSFFGPKPYNTGDGMRALAATAEKEGVEIFYSTPAEQLVTGDGGKVTGVIAKGKDGYVRFNASKGVIVACGDYQNDEEMLHYYQPDMTNFEPKQTNKTGDGHKMVVWAGGKIEDLAHTKMLHDFDAGPASMCDMPFLAVKMNGKRFASETVEMSLMNCYLRSIEDSGHYCQVFDSNYMTAAAEWPGKLVDPEALKVYMPEEDVEREGVFEGQINTFKADTLEGLADKLEITDKAAFVESVKRYNELVAAGKDEDFGKPANYLIPVDTPPFYGIHRHVRMSAICSGVDVNANHECLTPEGEVIENLYAIGNCSGNFYGGIDYPLTVFGLSLGRCYTEGYVIGRMVAEK</sequence>
<keyword evidence="3" id="KW-0274">FAD</keyword>
<gene>
    <name evidence="6" type="ORF">GS424_013370</name>
</gene>
<keyword evidence="4" id="KW-0560">Oxidoreductase</keyword>
<proteinExistence type="predicted"/>
<dbReference type="KEGG" id="egd:GS424_013370"/>
<dbReference type="SUPFAM" id="SSF56425">
    <property type="entry name" value="Succinate dehydrogenase/fumarate reductase flavoprotein, catalytic domain"/>
    <property type="match status" value="1"/>
</dbReference>
<protein>
    <submittedName>
        <fullName evidence="6">FAD-binding protein</fullName>
    </submittedName>
</protein>
<dbReference type="Pfam" id="PF00890">
    <property type="entry name" value="FAD_binding_2"/>
    <property type="match status" value="1"/>
</dbReference>
<dbReference type="InterPro" id="IPR003953">
    <property type="entry name" value="FAD-dep_OxRdtase_2_FAD-bd"/>
</dbReference>
<dbReference type="SUPFAM" id="SSF51905">
    <property type="entry name" value="FAD/NAD(P)-binding domain"/>
    <property type="match status" value="1"/>
</dbReference>
<dbReference type="InterPro" id="IPR036188">
    <property type="entry name" value="FAD/NAD-bd_sf"/>
</dbReference>
<keyword evidence="2" id="KW-0285">Flavoprotein</keyword>
<evidence type="ECO:0000256" key="2">
    <source>
        <dbReference type="ARBA" id="ARBA00022630"/>
    </source>
</evidence>
<dbReference type="Proteomes" id="UP000478463">
    <property type="component" value="Chromosome"/>
</dbReference>
<dbReference type="PANTHER" id="PTHR43400">
    <property type="entry name" value="FUMARATE REDUCTASE"/>
    <property type="match status" value="1"/>
</dbReference>
<reference evidence="6" key="1">
    <citation type="submission" date="2020-10" db="EMBL/GenBank/DDBJ databases">
        <title>Eggerthella sp. nov., isolated from human feces.</title>
        <authorList>
            <person name="Yajun G."/>
        </authorList>
    </citation>
    <scope>NUCLEOTIDE SEQUENCE [LARGE SCALE GENOMIC DNA]</scope>
    <source>
        <strain evidence="6 7">HF-1101</strain>
    </source>
</reference>
<dbReference type="EMBL" id="CP063310">
    <property type="protein sequence ID" value="QOS67500.1"/>
    <property type="molecule type" value="Genomic_DNA"/>
</dbReference>
<evidence type="ECO:0000256" key="1">
    <source>
        <dbReference type="ARBA" id="ARBA00001974"/>
    </source>
</evidence>
<dbReference type="Gene3D" id="3.90.700.10">
    <property type="entry name" value="Succinate dehydrogenase/fumarate reductase flavoprotein, catalytic domain"/>
    <property type="match status" value="1"/>
</dbReference>
<dbReference type="PROSITE" id="PS51318">
    <property type="entry name" value="TAT"/>
    <property type="match status" value="1"/>
</dbReference>
<evidence type="ECO:0000256" key="4">
    <source>
        <dbReference type="ARBA" id="ARBA00023002"/>
    </source>
</evidence>
<evidence type="ECO:0000256" key="3">
    <source>
        <dbReference type="ARBA" id="ARBA00022827"/>
    </source>
</evidence>
<dbReference type="InterPro" id="IPR050315">
    <property type="entry name" value="FAD-oxidoreductase_2"/>
</dbReference>
<dbReference type="Gene3D" id="3.50.50.60">
    <property type="entry name" value="FAD/NAD(P)-binding domain"/>
    <property type="match status" value="1"/>
</dbReference>
<dbReference type="InterPro" id="IPR006311">
    <property type="entry name" value="TAT_signal"/>
</dbReference>
<evidence type="ECO:0000259" key="5">
    <source>
        <dbReference type="Pfam" id="PF00890"/>
    </source>
</evidence>
<name>A0A6L7ITZ0_9ACTN</name>
<feature type="domain" description="FAD-dependent oxidoreductase 2 FAD-binding" evidence="5">
    <location>
        <begin position="86"/>
        <end position="525"/>
    </location>
</feature>
<dbReference type="RefSeq" id="WP_160942579.1">
    <property type="nucleotide sequence ID" value="NZ_CP063310.1"/>
</dbReference>
<comment type="cofactor">
    <cofactor evidence="1">
        <name>FAD</name>
        <dbReference type="ChEBI" id="CHEBI:57692"/>
    </cofactor>
</comment>